<dbReference type="InterPro" id="IPR048278">
    <property type="entry name" value="PFN"/>
</dbReference>
<dbReference type="SMART" id="SM00392">
    <property type="entry name" value="PROF"/>
    <property type="match status" value="2"/>
</dbReference>
<evidence type="ECO:0000256" key="1">
    <source>
        <dbReference type="ARBA" id="ARBA00004245"/>
    </source>
</evidence>
<dbReference type="PRINTS" id="PR01640">
    <property type="entry name" value="PROFILINPLNT"/>
</dbReference>
<dbReference type="STRING" id="3871.A0A4P1RQ03"/>
<dbReference type="PROSITE" id="PS00414">
    <property type="entry name" value="PROFILIN"/>
    <property type="match status" value="1"/>
</dbReference>
<dbReference type="FunFam" id="3.30.450.30:FF:000001">
    <property type="entry name" value="Profilin"/>
    <property type="match status" value="1"/>
</dbReference>
<evidence type="ECO:0000256" key="4">
    <source>
        <dbReference type="ARBA" id="ARBA00023203"/>
    </source>
</evidence>
<keyword evidence="5 6" id="KW-0206">Cytoskeleton</keyword>
<dbReference type="Gramene" id="OIW15887">
    <property type="protein sequence ID" value="OIW15887"/>
    <property type="gene ID" value="TanjilG_04422"/>
</dbReference>
<dbReference type="GO" id="GO:0005856">
    <property type="term" value="C:cytoskeleton"/>
    <property type="evidence" value="ECO:0007669"/>
    <property type="project" value="UniProtKB-SubCell"/>
</dbReference>
<dbReference type="EMBL" id="CM007363">
    <property type="protein sequence ID" value="OIW15887.1"/>
    <property type="molecule type" value="Genomic_DNA"/>
</dbReference>
<proteinExistence type="inferred from homology"/>
<accession>A0A4P1RQ03</accession>
<reference evidence="8" key="1">
    <citation type="journal article" date="2017" name="Plant Biotechnol. J.">
        <title>A comprehensive draft genome sequence for lupin (Lupinus angustifolius), an emerging health food: insights into plant-microbe interactions and legume evolution.</title>
        <authorList>
            <person name="Hane J.K."/>
            <person name="Ming Y."/>
            <person name="Kamphuis L.G."/>
            <person name="Nelson M.N."/>
            <person name="Garg G."/>
            <person name="Atkins C.A."/>
            <person name="Bayer P.E."/>
            <person name="Bravo A."/>
            <person name="Bringans S."/>
            <person name="Cannon S."/>
            <person name="Edwards D."/>
            <person name="Foley R."/>
            <person name="Gao L.L."/>
            <person name="Harrison M.J."/>
            <person name="Huang W."/>
            <person name="Hurgobin B."/>
            <person name="Li S."/>
            <person name="Liu C.W."/>
            <person name="McGrath A."/>
            <person name="Morahan G."/>
            <person name="Murray J."/>
            <person name="Weller J."/>
            <person name="Jian J."/>
            <person name="Singh K.B."/>
        </authorList>
    </citation>
    <scope>NUCLEOTIDE SEQUENCE [LARGE SCALE GENOMIC DNA]</scope>
    <source>
        <tissue evidence="8">Whole plant</tissue>
    </source>
</reference>
<evidence type="ECO:0000256" key="5">
    <source>
        <dbReference type="ARBA" id="ARBA00023212"/>
    </source>
</evidence>
<evidence type="ECO:0000256" key="3">
    <source>
        <dbReference type="ARBA" id="ARBA00022490"/>
    </source>
</evidence>
<comment type="subunit">
    <text evidence="6">Occurs in many kinds of cells as a complex with monomeric actin in a 1:1 ratio.</text>
</comment>
<protein>
    <recommendedName>
        <fullName evidence="7">Profilin</fullName>
    </recommendedName>
</protein>
<dbReference type="GO" id="GO:0003785">
    <property type="term" value="F:actin monomer binding"/>
    <property type="evidence" value="ECO:0007669"/>
    <property type="project" value="TreeGrafter"/>
</dbReference>
<organism evidence="8 9">
    <name type="scientific">Lupinus angustifolius</name>
    <name type="common">Narrow-leaved blue lupine</name>
    <dbReference type="NCBI Taxonomy" id="3871"/>
    <lineage>
        <taxon>Eukaryota</taxon>
        <taxon>Viridiplantae</taxon>
        <taxon>Streptophyta</taxon>
        <taxon>Embryophyta</taxon>
        <taxon>Tracheophyta</taxon>
        <taxon>Spermatophyta</taxon>
        <taxon>Magnoliopsida</taxon>
        <taxon>eudicotyledons</taxon>
        <taxon>Gunneridae</taxon>
        <taxon>Pentapetalae</taxon>
        <taxon>rosids</taxon>
        <taxon>fabids</taxon>
        <taxon>Fabales</taxon>
        <taxon>Fabaceae</taxon>
        <taxon>Papilionoideae</taxon>
        <taxon>50 kb inversion clade</taxon>
        <taxon>genistoids sensu lato</taxon>
        <taxon>core genistoids</taxon>
        <taxon>Genisteae</taxon>
        <taxon>Lupinus</taxon>
    </lineage>
</organism>
<keyword evidence="4 7" id="KW-0009">Actin-binding</keyword>
<dbReference type="PANTHER" id="PTHR11604">
    <property type="entry name" value="PROFILIN"/>
    <property type="match status" value="1"/>
</dbReference>
<dbReference type="CDD" id="cd00148">
    <property type="entry name" value="PROF"/>
    <property type="match status" value="2"/>
</dbReference>
<dbReference type="AlphaFoldDB" id="A0A4P1RQ03"/>
<gene>
    <name evidence="8" type="ORF">TanjilG_04422</name>
</gene>
<keyword evidence="3" id="KW-0963">Cytoplasm</keyword>
<comment type="function">
    <text evidence="6">Binds to actin and affects the structure of the cytoskeleton. At high concentrations, profilin prevents the polymerization of actin, whereas it enhances it at low concentrations.</text>
</comment>
<dbReference type="PANTHER" id="PTHR11604:SF49">
    <property type="entry name" value="PROFILIN-2"/>
    <property type="match status" value="1"/>
</dbReference>
<dbReference type="InterPro" id="IPR027310">
    <property type="entry name" value="Profilin_CS"/>
</dbReference>
<name>A0A4P1RQ03_LUPAN</name>
<evidence type="ECO:0000313" key="9">
    <source>
        <dbReference type="Proteomes" id="UP000188354"/>
    </source>
</evidence>
<dbReference type="Pfam" id="PF00235">
    <property type="entry name" value="Profilin"/>
    <property type="match status" value="2"/>
</dbReference>
<evidence type="ECO:0000256" key="6">
    <source>
        <dbReference type="RuleBase" id="RU003908"/>
    </source>
</evidence>
<keyword evidence="9" id="KW-1185">Reference proteome</keyword>
<sequence length="236" mass="25631">MSWQTYVDEYLMCDIDGHTLTAAAIVGHDGSPWAYSSIFPEFKIEEIESIIKDFDEPGSLAPTGLYLGGTKYMVIQGESGAVIRAKKGSGGITVKKTNQSLVELKMSWQTYVDEYLMCDIDGHTLTAAAIVGHDGSPWAYSSIFPEFKIEEIESIIKDFDEPGSLAPTGLYLGGTKYMVIQGESGAVIRAKKGSGGITVKKTNQSLVVGIYEQPLTPGQCNIIVERLGDYLIEQGL</sequence>
<dbReference type="PRINTS" id="PR00392">
    <property type="entry name" value="PROFILIN"/>
</dbReference>
<dbReference type="Proteomes" id="UP000188354">
    <property type="component" value="Chromosome LG03"/>
</dbReference>
<evidence type="ECO:0000256" key="7">
    <source>
        <dbReference type="RuleBase" id="RU003909"/>
    </source>
</evidence>
<evidence type="ECO:0000256" key="2">
    <source>
        <dbReference type="ARBA" id="ARBA00010058"/>
    </source>
</evidence>
<evidence type="ECO:0000313" key="8">
    <source>
        <dbReference type="EMBL" id="OIW15887.1"/>
    </source>
</evidence>
<dbReference type="Gene3D" id="3.30.450.30">
    <property type="entry name" value="Dynein light chain 2a, cytoplasmic"/>
    <property type="match status" value="2"/>
</dbReference>
<dbReference type="GO" id="GO:0005938">
    <property type="term" value="C:cell cortex"/>
    <property type="evidence" value="ECO:0007669"/>
    <property type="project" value="TreeGrafter"/>
</dbReference>
<dbReference type="InterPro" id="IPR005455">
    <property type="entry name" value="PFN_euk"/>
</dbReference>
<dbReference type="SUPFAM" id="SSF55770">
    <property type="entry name" value="Profilin (actin-binding protein)"/>
    <property type="match status" value="2"/>
</dbReference>
<comment type="subcellular location">
    <subcellularLocation>
        <location evidence="1">Cytoplasm</location>
        <location evidence="1">Cytoskeleton</location>
    </subcellularLocation>
</comment>
<comment type="similarity">
    <text evidence="2 7">Belongs to the profilin family.</text>
</comment>
<dbReference type="InterPro" id="IPR036140">
    <property type="entry name" value="PFN_sf"/>
</dbReference>